<evidence type="ECO:0000313" key="1">
    <source>
        <dbReference type="EMBL" id="CAF2262618.1"/>
    </source>
</evidence>
<dbReference type="AlphaFoldDB" id="A0A817AC98"/>
<organism evidence="1 2">
    <name type="scientific">Rotaria magnacalcarata</name>
    <dbReference type="NCBI Taxonomy" id="392030"/>
    <lineage>
        <taxon>Eukaryota</taxon>
        <taxon>Metazoa</taxon>
        <taxon>Spiralia</taxon>
        <taxon>Gnathifera</taxon>
        <taxon>Rotifera</taxon>
        <taxon>Eurotatoria</taxon>
        <taxon>Bdelloidea</taxon>
        <taxon>Philodinida</taxon>
        <taxon>Philodinidae</taxon>
        <taxon>Rotaria</taxon>
    </lineage>
</organism>
<gene>
    <name evidence="1" type="ORF">MBJ925_LOCUS38743</name>
</gene>
<dbReference type="InterPro" id="IPR011042">
    <property type="entry name" value="6-blade_b-propeller_TolB-like"/>
</dbReference>
<dbReference type="SUPFAM" id="SSF101898">
    <property type="entry name" value="NHL repeat"/>
    <property type="match status" value="1"/>
</dbReference>
<dbReference type="Gene3D" id="2.120.10.30">
    <property type="entry name" value="TolB, C-terminal domain"/>
    <property type="match status" value="1"/>
</dbReference>
<reference evidence="1" key="1">
    <citation type="submission" date="2021-02" db="EMBL/GenBank/DDBJ databases">
        <authorList>
            <person name="Nowell W R."/>
        </authorList>
    </citation>
    <scope>NUCLEOTIDE SEQUENCE</scope>
</reference>
<proteinExistence type="predicted"/>
<comment type="caution">
    <text evidence="1">The sequence shown here is derived from an EMBL/GenBank/DDBJ whole genome shotgun (WGS) entry which is preliminary data.</text>
</comment>
<sequence length="96" mass="10281">MDTKGVTVAGGYGRGGANNQLWGSHGLYVDENKNVYIADFANNRIIEWKHGSKIGQVVAGGNGGGNRADQLNGPSYVIVDEEREIESTFVKVGVKE</sequence>
<name>A0A817AC98_9BILA</name>
<protein>
    <submittedName>
        <fullName evidence="1">Uncharacterized protein</fullName>
    </submittedName>
</protein>
<dbReference type="Proteomes" id="UP000663824">
    <property type="component" value="Unassembled WGS sequence"/>
</dbReference>
<evidence type="ECO:0000313" key="2">
    <source>
        <dbReference type="Proteomes" id="UP000663824"/>
    </source>
</evidence>
<accession>A0A817AC98</accession>
<dbReference type="EMBL" id="CAJNRE010021751">
    <property type="protein sequence ID" value="CAF2262618.1"/>
    <property type="molecule type" value="Genomic_DNA"/>
</dbReference>